<dbReference type="Proteomes" id="UP000034137">
    <property type="component" value="Unassembled WGS sequence"/>
</dbReference>
<sequence length="291" mass="33140">MRAFKLLFLVVLVISLTGCFRRYSVDRQDMYLAPSLSSLPSKVTVVGFYLDRVLDLAEGGQGRFSWTANLLKGDTEERFLALNLGDVNQECRKVALTVIPKPLHEIEGSTLGLINHAGTKMYNQRGEVRELNSIWRKMKLKDYENFLPAINAKQPFVREVATNSEEFRDLTRLYQAYRINDIKLAREYVYKKYGSNLTDEQLEKIAEEDSIVHGFIDWLGRDWKIFITFPFGGIEGTAIVAGIVKVFTLPSIWGDKINKPGYAEYIMTAEDSAEMVLRGISDYGPCFIPKP</sequence>
<reference evidence="1 2" key="1">
    <citation type="journal article" date="2015" name="Nature">
        <title>rRNA introns, odd ribosomes, and small enigmatic genomes across a large radiation of phyla.</title>
        <authorList>
            <person name="Brown C.T."/>
            <person name="Hug L.A."/>
            <person name="Thomas B.C."/>
            <person name="Sharon I."/>
            <person name="Castelle C.J."/>
            <person name="Singh A."/>
            <person name="Wilkins M.J."/>
            <person name="Williams K.H."/>
            <person name="Banfield J.F."/>
        </authorList>
    </citation>
    <scope>NUCLEOTIDE SEQUENCE [LARGE SCALE GENOMIC DNA]</scope>
</reference>
<protein>
    <recommendedName>
        <fullName evidence="3">Lipoprotein</fullName>
    </recommendedName>
</protein>
<dbReference type="AlphaFoldDB" id="A0A0G0PZB4"/>
<proteinExistence type="predicted"/>
<dbReference type="EMBL" id="LBXO01000008">
    <property type="protein sequence ID" value="KKR33454.1"/>
    <property type="molecule type" value="Genomic_DNA"/>
</dbReference>
<gene>
    <name evidence="1" type="ORF">UT64_C0008G0009</name>
</gene>
<evidence type="ECO:0000313" key="2">
    <source>
        <dbReference type="Proteomes" id="UP000034137"/>
    </source>
</evidence>
<dbReference type="PROSITE" id="PS51257">
    <property type="entry name" value="PROKAR_LIPOPROTEIN"/>
    <property type="match status" value="1"/>
</dbReference>
<evidence type="ECO:0008006" key="3">
    <source>
        <dbReference type="Google" id="ProtNLM"/>
    </source>
</evidence>
<accession>A0A0G0PZB4</accession>
<name>A0A0G0PZB4_9BACT</name>
<organism evidence="1 2">
    <name type="scientific">Candidatus Falkowbacteria bacterium GW2011_GWF2_39_8</name>
    <dbReference type="NCBI Taxonomy" id="1618642"/>
    <lineage>
        <taxon>Bacteria</taxon>
        <taxon>Candidatus Falkowiibacteriota</taxon>
    </lineage>
</organism>
<evidence type="ECO:0000313" key="1">
    <source>
        <dbReference type="EMBL" id="KKR33454.1"/>
    </source>
</evidence>
<comment type="caution">
    <text evidence="1">The sequence shown here is derived from an EMBL/GenBank/DDBJ whole genome shotgun (WGS) entry which is preliminary data.</text>
</comment>